<name>A0AAW1TY86_9CUCU</name>
<proteinExistence type="predicted"/>
<reference evidence="1 2" key="1">
    <citation type="submission" date="2023-03" db="EMBL/GenBank/DDBJ databases">
        <title>Genome insight into feeding habits of ladybird beetles.</title>
        <authorList>
            <person name="Li H.-S."/>
            <person name="Huang Y.-H."/>
            <person name="Pang H."/>
        </authorList>
    </citation>
    <scope>NUCLEOTIDE SEQUENCE [LARGE SCALE GENOMIC DNA]</scope>
    <source>
        <strain evidence="1">SYSU_2023b</strain>
        <tissue evidence="1">Whole body</tissue>
    </source>
</reference>
<keyword evidence="2" id="KW-1185">Reference proteome</keyword>
<sequence length="111" mass="12562">MADHKPRRNIFHTVTYTSKITISLLDLAPQVDLLFTNIIVSPHPIARLNKKTFRSHPGAFRKRSSSRNLQRCNLSDTPFPPQTWQSMAHLISECSAVRGDAALERLPQNSV</sequence>
<dbReference type="Proteomes" id="UP001431783">
    <property type="component" value="Unassembled WGS sequence"/>
</dbReference>
<evidence type="ECO:0000313" key="2">
    <source>
        <dbReference type="Proteomes" id="UP001431783"/>
    </source>
</evidence>
<protein>
    <submittedName>
        <fullName evidence="1">Uncharacterized protein</fullName>
    </submittedName>
</protein>
<dbReference type="AlphaFoldDB" id="A0AAW1TY86"/>
<accession>A0AAW1TY86</accession>
<gene>
    <name evidence="1" type="ORF">WA026_023611</name>
</gene>
<dbReference type="EMBL" id="JARQZJ010000026">
    <property type="protein sequence ID" value="KAK9873673.1"/>
    <property type="molecule type" value="Genomic_DNA"/>
</dbReference>
<evidence type="ECO:0000313" key="1">
    <source>
        <dbReference type="EMBL" id="KAK9873673.1"/>
    </source>
</evidence>
<organism evidence="1 2">
    <name type="scientific">Henosepilachna vigintioctopunctata</name>
    <dbReference type="NCBI Taxonomy" id="420089"/>
    <lineage>
        <taxon>Eukaryota</taxon>
        <taxon>Metazoa</taxon>
        <taxon>Ecdysozoa</taxon>
        <taxon>Arthropoda</taxon>
        <taxon>Hexapoda</taxon>
        <taxon>Insecta</taxon>
        <taxon>Pterygota</taxon>
        <taxon>Neoptera</taxon>
        <taxon>Endopterygota</taxon>
        <taxon>Coleoptera</taxon>
        <taxon>Polyphaga</taxon>
        <taxon>Cucujiformia</taxon>
        <taxon>Coccinelloidea</taxon>
        <taxon>Coccinellidae</taxon>
        <taxon>Epilachninae</taxon>
        <taxon>Epilachnini</taxon>
        <taxon>Henosepilachna</taxon>
    </lineage>
</organism>
<comment type="caution">
    <text evidence="1">The sequence shown here is derived from an EMBL/GenBank/DDBJ whole genome shotgun (WGS) entry which is preliminary data.</text>
</comment>